<keyword evidence="1" id="KW-0812">Transmembrane</keyword>
<protein>
    <submittedName>
        <fullName evidence="2">Uncharacterized protein</fullName>
    </submittedName>
</protein>
<reference evidence="3" key="1">
    <citation type="journal article" date="2019" name="Int. J. Syst. Evol. Microbiol.">
        <title>The Global Catalogue of Microorganisms (GCM) 10K type strain sequencing project: providing services to taxonomists for standard genome sequencing and annotation.</title>
        <authorList>
            <consortium name="The Broad Institute Genomics Platform"/>
            <consortium name="The Broad Institute Genome Sequencing Center for Infectious Disease"/>
            <person name="Wu L."/>
            <person name="Ma J."/>
        </authorList>
    </citation>
    <scope>NUCLEOTIDE SEQUENCE [LARGE SCALE GENOMIC DNA]</scope>
    <source>
        <strain evidence="3">CECT 8570</strain>
    </source>
</reference>
<accession>A0ABV8V948</accession>
<feature type="transmembrane region" description="Helical" evidence="1">
    <location>
        <begin position="6"/>
        <end position="34"/>
    </location>
</feature>
<sequence length="214" mass="24423">MFDALLLVLLLLGPLIWLIPCFFAFLVTLIFSLSMAPSARRLKVRLLSALLGIALLAVLFWDLPVLWEYEKLCENDAGFIQYQTIEGWKAENPGIAETLVSIENAKFKNDGSYTHVPLNQRFEWVFSNWDVGRGIRKREDRIVDVQSGAILARYVDFSSGMKNTGISPFNVRLYKVWLTSESCPRDGNKDRWLINGDSFRGFKNTLKKINGVIE</sequence>
<evidence type="ECO:0000256" key="1">
    <source>
        <dbReference type="SAM" id="Phobius"/>
    </source>
</evidence>
<keyword evidence="1" id="KW-0472">Membrane</keyword>
<evidence type="ECO:0000313" key="2">
    <source>
        <dbReference type="EMBL" id="MFC4363760.1"/>
    </source>
</evidence>
<keyword evidence="1" id="KW-1133">Transmembrane helix</keyword>
<proteinExistence type="predicted"/>
<feature type="transmembrane region" description="Helical" evidence="1">
    <location>
        <begin position="46"/>
        <end position="67"/>
    </location>
</feature>
<organism evidence="2 3">
    <name type="scientific">Simiduia curdlanivorans</name>
    <dbReference type="NCBI Taxonomy" id="1492769"/>
    <lineage>
        <taxon>Bacteria</taxon>
        <taxon>Pseudomonadati</taxon>
        <taxon>Pseudomonadota</taxon>
        <taxon>Gammaproteobacteria</taxon>
        <taxon>Cellvibrionales</taxon>
        <taxon>Cellvibrionaceae</taxon>
        <taxon>Simiduia</taxon>
    </lineage>
</organism>
<name>A0ABV8V948_9GAMM</name>
<dbReference type="Proteomes" id="UP001595840">
    <property type="component" value="Unassembled WGS sequence"/>
</dbReference>
<comment type="caution">
    <text evidence="2">The sequence shown here is derived from an EMBL/GenBank/DDBJ whole genome shotgun (WGS) entry which is preliminary data.</text>
</comment>
<evidence type="ECO:0000313" key="3">
    <source>
        <dbReference type="Proteomes" id="UP001595840"/>
    </source>
</evidence>
<keyword evidence="3" id="KW-1185">Reference proteome</keyword>
<dbReference type="RefSeq" id="WP_290261770.1">
    <property type="nucleotide sequence ID" value="NZ_JAUFQG010000004.1"/>
</dbReference>
<dbReference type="EMBL" id="JBHSCX010000020">
    <property type="protein sequence ID" value="MFC4363760.1"/>
    <property type="molecule type" value="Genomic_DNA"/>
</dbReference>
<gene>
    <name evidence="2" type="ORF">ACFOX3_15700</name>
</gene>